<dbReference type="InterPro" id="IPR025565">
    <property type="entry name" value="DUF4328"/>
</dbReference>
<evidence type="ECO:0000313" key="5">
    <source>
        <dbReference type="Proteomes" id="UP001597351"/>
    </source>
</evidence>
<organism evidence="4 5">
    <name type="scientific">Nocardioides aestuarii</name>
    <dbReference type="NCBI Taxonomy" id="252231"/>
    <lineage>
        <taxon>Bacteria</taxon>
        <taxon>Bacillati</taxon>
        <taxon>Actinomycetota</taxon>
        <taxon>Actinomycetes</taxon>
        <taxon>Propionibacteriales</taxon>
        <taxon>Nocardioidaceae</taxon>
        <taxon>Nocardioides</taxon>
    </lineage>
</organism>
<dbReference type="Pfam" id="PF10708">
    <property type="entry name" value="DUF2510"/>
    <property type="match status" value="1"/>
</dbReference>
<dbReference type="InterPro" id="IPR018929">
    <property type="entry name" value="DUF2510"/>
</dbReference>
<dbReference type="RefSeq" id="WP_343919720.1">
    <property type="nucleotide sequence ID" value="NZ_BAAAJT010000002.1"/>
</dbReference>
<sequence>MTIPAGWYDDPRDRTRHRWWDGAEWTPWERIDAPAEAERHLWSRPGVGRGWTVLANVLQVLFTVQVVVAALTVVTYWQLRAELTVGIERPRAMDAGVLDTVAGAETPLLVAMVATALTSYVLFIIWLYRGYRSNRVDAARLPRGAGWAIGAWFIPLVNLVLPALVVHDLNQASRPLGESRAGLVTTWWVAFLAWGFLIQAGGPLPDDDLPVREYLRQLQGSVDLTLAGEAVGIVASVLGVLLVRRLTHQVRTSPYGPRRSEPLPEVSAS</sequence>
<gene>
    <name evidence="4" type="ORF">ACFSDE_14705</name>
</gene>
<dbReference type="EMBL" id="JBHUGD010000003">
    <property type="protein sequence ID" value="MFD1948048.1"/>
    <property type="molecule type" value="Genomic_DNA"/>
</dbReference>
<feature type="transmembrane region" description="Helical" evidence="1">
    <location>
        <begin position="181"/>
        <end position="204"/>
    </location>
</feature>
<feature type="transmembrane region" description="Helical" evidence="1">
    <location>
        <begin position="108"/>
        <end position="128"/>
    </location>
</feature>
<evidence type="ECO:0000313" key="4">
    <source>
        <dbReference type="EMBL" id="MFD1948048.1"/>
    </source>
</evidence>
<reference evidence="5" key="1">
    <citation type="journal article" date="2019" name="Int. J. Syst. Evol. Microbiol.">
        <title>The Global Catalogue of Microorganisms (GCM) 10K type strain sequencing project: providing services to taxonomists for standard genome sequencing and annotation.</title>
        <authorList>
            <consortium name="The Broad Institute Genomics Platform"/>
            <consortium name="The Broad Institute Genome Sequencing Center for Infectious Disease"/>
            <person name="Wu L."/>
            <person name="Ma J."/>
        </authorList>
    </citation>
    <scope>NUCLEOTIDE SEQUENCE [LARGE SCALE GENOMIC DNA]</scope>
    <source>
        <strain evidence="5">CGMCC 1.12477</strain>
    </source>
</reference>
<keyword evidence="1" id="KW-1133">Transmembrane helix</keyword>
<feature type="transmembrane region" description="Helical" evidence="1">
    <location>
        <begin position="224"/>
        <end position="243"/>
    </location>
</feature>
<comment type="caution">
    <text evidence="4">The sequence shown here is derived from an EMBL/GenBank/DDBJ whole genome shotgun (WGS) entry which is preliminary data.</text>
</comment>
<dbReference type="Proteomes" id="UP001597351">
    <property type="component" value="Unassembled WGS sequence"/>
</dbReference>
<keyword evidence="5" id="KW-1185">Reference proteome</keyword>
<feature type="domain" description="DUF2510" evidence="2">
    <location>
        <begin position="5"/>
        <end position="29"/>
    </location>
</feature>
<feature type="transmembrane region" description="Helical" evidence="1">
    <location>
        <begin position="57"/>
        <end position="79"/>
    </location>
</feature>
<keyword evidence="1" id="KW-0812">Transmembrane</keyword>
<evidence type="ECO:0000256" key="1">
    <source>
        <dbReference type="SAM" id="Phobius"/>
    </source>
</evidence>
<dbReference type="Pfam" id="PF14219">
    <property type="entry name" value="DUF4328"/>
    <property type="match status" value="1"/>
</dbReference>
<evidence type="ECO:0000259" key="3">
    <source>
        <dbReference type="Pfam" id="PF14219"/>
    </source>
</evidence>
<evidence type="ECO:0000259" key="2">
    <source>
        <dbReference type="Pfam" id="PF10708"/>
    </source>
</evidence>
<keyword evidence="1" id="KW-0472">Membrane</keyword>
<feature type="transmembrane region" description="Helical" evidence="1">
    <location>
        <begin position="148"/>
        <end position="169"/>
    </location>
</feature>
<feature type="domain" description="DUF4328" evidence="3">
    <location>
        <begin position="108"/>
        <end position="247"/>
    </location>
</feature>
<proteinExistence type="predicted"/>
<protein>
    <submittedName>
        <fullName evidence="4">DUF4328 domain-containing protein</fullName>
    </submittedName>
</protein>
<name>A0ABW4TQ13_9ACTN</name>
<accession>A0ABW4TQ13</accession>